<dbReference type="Pfam" id="PF01548">
    <property type="entry name" value="DEDD_Tnp_IS110"/>
    <property type="match status" value="1"/>
</dbReference>
<dbReference type="InterPro" id="IPR002525">
    <property type="entry name" value="Transp_IS110-like_N"/>
</dbReference>
<evidence type="ECO:0000313" key="3">
    <source>
        <dbReference type="Proteomes" id="UP000280759"/>
    </source>
</evidence>
<dbReference type="EMBL" id="UXEP01000002">
    <property type="protein sequence ID" value="VDC41717.1"/>
    <property type="molecule type" value="Genomic_DNA"/>
</dbReference>
<evidence type="ECO:0000313" key="2">
    <source>
        <dbReference type="EMBL" id="VDC41717.1"/>
    </source>
</evidence>
<dbReference type="GO" id="GO:0004803">
    <property type="term" value="F:transposase activity"/>
    <property type="evidence" value="ECO:0007669"/>
    <property type="project" value="InterPro"/>
</dbReference>
<keyword evidence="3" id="KW-1185">Reference proteome</keyword>
<protein>
    <recommendedName>
        <fullName evidence="1">Transposase IS110-like N-terminal domain-containing protein</fullName>
    </recommendedName>
</protein>
<proteinExistence type="predicted"/>
<name>A0A3P5XN03_STRCB</name>
<dbReference type="AlphaFoldDB" id="A0A3P5XN03"/>
<dbReference type="Proteomes" id="UP000280759">
    <property type="component" value="Unassembled WGS sequence"/>
</dbReference>
<accession>A0A3P5XN03</accession>
<reference evidence="2 3" key="1">
    <citation type="submission" date="2018-10" db="EMBL/GenBank/DDBJ databases">
        <authorList>
            <consortium name="Molecular Microbiology and Infection Unit (UMMI)"/>
            <person name="Machado M."/>
        </authorList>
    </citation>
    <scope>NUCLEOTIDE SEQUENCE [LARGE SCALE GENOMIC DNA]</scope>
    <source>
        <strain evidence="2">FMV2238.02</strain>
    </source>
</reference>
<gene>
    <name evidence="2" type="ORF">FMV2238Y02_01760</name>
</gene>
<dbReference type="GO" id="GO:0003677">
    <property type="term" value="F:DNA binding"/>
    <property type="evidence" value="ECO:0007669"/>
    <property type="project" value="InterPro"/>
</dbReference>
<dbReference type="RefSeq" id="WP_125073698.1">
    <property type="nucleotide sequence ID" value="NZ_CP053792.1"/>
</dbReference>
<sequence length="98" mass="11363">MEDMGYCALNLLKFLHEKSYQVYTYNPLLIKELTKALTLRMTKTDKKDDRLIALKLLTDSNRDLFKHNDKQEELKILLVISAHLSDVKPIGKSNTLNV</sequence>
<organism evidence="2 3">
    <name type="scientific">Streptococcus canis</name>
    <dbReference type="NCBI Taxonomy" id="1329"/>
    <lineage>
        <taxon>Bacteria</taxon>
        <taxon>Bacillati</taxon>
        <taxon>Bacillota</taxon>
        <taxon>Bacilli</taxon>
        <taxon>Lactobacillales</taxon>
        <taxon>Streptococcaceae</taxon>
        <taxon>Streptococcus</taxon>
    </lineage>
</organism>
<dbReference type="GO" id="GO:0006313">
    <property type="term" value="P:DNA transposition"/>
    <property type="evidence" value="ECO:0007669"/>
    <property type="project" value="InterPro"/>
</dbReference>
<feature type="domain" description="Transposase IS110-like N-terminal" evidence="1">
    <location>
        <begin position="2"/>
        <end position="84"/>
    </location>
</feature>
<evidence type="ECO:0000259" key="1">
    <source>
        <dbReference type="Pfam" id="PF01548"/>
    </source>
</evidence>